<feature type="region of interest" description="Disordered" evidence="1">
    <location>
        <begin position="541"/>
        <end position="586"/>
    </location>
</feature>
<sequence>MAESPEVISQPQVASTFNPKATAKLFGSSEPVNRSENRLSSDWQNKSKSMIVMKDADQYTMDHTGEINHTASMHMNTNESTEHPRMNKVQTDHVPPKPQKPVRKNNLLLQQSKSTQYKGILSGSSMDRCTEDEKEKNWSNSMDLRQCSLNQPHDSNNNQNLAHSTISNIDSEIKNGNHRAGDKTKSTVIRDFENQSSSENVTLDLQSLKPVEKPTTLTAEIPDFPPEQTLPSPDQNIDPRSPLALLMAAKQRDSSKNKRAHKASLETANLSLGGTRFIQSTNSNTIHITPIANYKDRSLISHAEEDSSAWNKHGGDLISPLNSTRKSLDWSKPSSHSASRETAEPEDSQNDDDMSLLLIPPPPCFSDEENEEPSFELLPPPLEFSNHNESYSSQPERTVHVESEIDNHPSANSDKKGLCLQDPDHFTFNHPKNLNNKNTHSISKLPVNTLSLPVKTNIVRQKPAIAEKPTFINSTVVNGGPGKYQNSKHVSDPHSYSPLMPKSYEKNIPKMEDQQTEMVPSTNKLVMKNKVIDELQSKVQALSTDNSDVTAKSSQNAQHPQSYGRTFTIRPGTKQPITVVYPPTTK</sequence>
<dbReference type="Proteomes" id="UP000287033">
    <property type="component" value="Unassembled WGS sequence"/>
</dbReference>
<feature type="region of interest" description="Disordered" evidence="1">
    <location>
        <begin position="218"/>
        <end position="240"/>
    </location>
</feature>
<keyword evidence="3" id="KW-1185">Reference proteome</keyword>
<gene>
    <name evidence="2" type="ORF">chiPu_0007917</name>
</gene>
<evidence type="ECO:0000256" key="1">
    <source>
        <dbReference type="SAM" id="MobiDB-lite"/>
    </source>
</evidence>
<name>A0A401SGJ3_CHIPU</name>
<organism evidence="2 3">
    <name type="scientific">Chiloscyllium punctatum</name>
    <name type="common">Brownbanded bambooshark</name>
    <name type="synonym">Hemiscyllium punctatum</name>
    <dbReference type="NCBI Taxonomy" id="137246"/>
    <lineage>
        <taxon>Eukaryota</taxon>
        <taxon>Metazoa</taxon>
        <taxon>Chordata</taxon>
        <taxon>Craniata</taxon>
        <taxon>Vertebrata</taxon>
        <taxon>Chondrichthyes</taxon>
        <taxon>Elasmobranchii</taxon>
        <taxon>Galeomorphii</taxon>
        <taxon>Galeoidea</taxon>
        <taxon>Orectolobiformes</taxon>
        <taxon>Hemiscylliidae</taxon>
        <taxon>Chiloscyllium</taxon>
    </lineage>
</organism>
<feature type="compositionally biased region" description="Polar residues" evidence="1">
    <location>
        <begin position="7"/>
        <end position="19"/>
    </location>
</feature>
<feature type="compositionally biased region" description="Acidic residues" evidence="1">
    <location>
        <begin position="344"/>
        <end position="354"/>
    </location>
</feature>
<dbReference type="PANTHER" id="PTHR35077:SF2">
    <property type="entry name" value="SIMILAR TO AI661453 PROTEIN"/>
    <property type="match status" value="1"/>
</dbReference>
<comment type="caution">
    <text evidence="2">The sequence shown here is derived from an EMBL/GenBank/DDBJ whole genome shotgun (WGS) entry which is preliminary data.</text>
</comment>
<feature type="region of interest" description="Disordered" evidence="1">
    <location>
        <begin position="1"/>
        <end position="46"/>
    </location>
</feature>
<dbReference type="OrthoDB" id="9945848at2759"/>
<protein>
    <submittedName>
        <fullName evidence="2">Uncharacterized protein</fullName>
    </submittedName>
</protein>
<dbReference type="AlphaFoldDB" id="A0A401SGJ3"/>
<accession>A0A401SGJ3</accession>
<evidence type="ECO:0000313" key="2">
    <source>
        <dbReference type="EMBL" id="GCC29475.1"/>
    </source>
</evidence>
<feature type="compositionally biased region" description="Polar residues" evidence="1">
    <location>
        <begin position="541"/>
        <end position="565"/>
    </location>
</feature>
<proteinExistence type="predicted"/>
<dbReference type="STRING" id="137246.A0A401SGJ3"/>
<feature type="region of interest" description="Disordered" evidence="1">
    <location>
        <begin position="306"/>
        <end position="394"/>
    </location>
</feature>
<dbReference type="EMBL" id="BEZZ01000253">
    <property type="protein sequence ID" value="GCC29475.1"/>
    <property type="molecule type" value="Genomic_DNA"/>
</dbReference>
<feature type="compositionally biased region" description="Basic and acidic residues" evidence="1">
    <location>
        <begin position="80"/>
        <end position="95"/>
    </location>
</feature>
<feature type="compositionally biased region" description="Polar residues" evidence="1">
    <location>
        <begin position="107"/>
        <end position="127"/>
    </location>
</feature>
<reference evidence="2 3" key="1">
    <citation type="journal article" date="2018" name="Nat. Ecol. Evol.">
        <title>Shark genomes provide insights into elasmobranch evolution and the origin of vertebrates.</title>
        <authorList>
            <person name="Hara Y"/>
            <person name="Yamaguchi K"/>
            <person name="Onimaru K"/>
            <person name="Kadota M"/>
            <person name="Koyanagi M"/>
            <person name="Keeley SD"/>
            <person name="Tatsumi K"/>
            <person name="Tanaka K"/>
            <person name="Motone F"/>
            <person name="Kageyama Y"/>
            <person name="Nozu R"/>
            <person name="Adachi N"/>
            <person name="Nishimura O"/>
            <person name="Nakagawa R"/>
            <person name="Tanegashima C"/>
            <person name="Kiyatake I"/>
            <person name="Matsumoto R"/>
            <person name="Murakumo K"/>
            <person name="Nishida K"/>
            <person name="Terakita A"/>
            <person name="Kuratani S"/>
            <person name="Sato K"/>
            <person name="Hyodo S Kuraku.S."/>
        </authorList>
    </citation>
    <scope>NUCLEOTIDE SEQUENCE [LARGE SCALE GENOMIC DNA]</scope>
</reference>
<evidence type="ECO:0000313" key="3">
    <source>
        <dbReference type="Proteomes" id="UP000287033"/>
    </source>
</evidence>
<dbReference type="PANTHER" id="PTHR35077">
    <property type="entry name" value="SIMILAR TO AI661453 PROTEIN"/>
    <property type="match status" value="1"/>
</dbReference>
<feature type="region of interest" description="Disordered" evidence="1">
    <location>
        <begin position="77"/>
        <end position="140"/>
    </location>
</feature>
<feature type="compositionally biased region" description="Basic and acidic residues" evidence="1">
    <location>
        <begin position="128"/>
        <end position="137"/>
    </location>
</feature>